<dbReference type="AlphaFoldDB" id="A0A6A9QNL4"/>
<evidence type="ECO:0000313" key="3">
    <source>
        <dbReference type="Proteomes" id="UP000470772"/>
    </source>
</evidence>
<reference evidence="2 3" key="1">
    <citation type="submission" date="2019-10" db="EMBL/GenBank/DDBJ databases">
        <title>Sequencing and Assembly of Multiple Reported Metal-Biooxidizing Members of the Extremely Thermoacidophilic Archaeal Family Sulfolobaceae.</title>
        <authorList>
            <person name="Counts J.A."/>
            <person name="Kelly R.M."/>
        </authorList>
    </citation>
    <scope>NUCLEOTIDE SEQUENCE [LARGE SCALE GENOMIC DNA]</scope>
    <source>
        <strain evidence="2 3">DSM 6482</strain>
    </source>
</reference>
<proteinExistence type="predicted"/>
<dbReference type="InterPro" id="IPR050135">
    <property type="entry name" value="dGTPase-like"/>
</dbReference>
<gene>
    <name evidence="2" type="ORF">GC250_04800</name>
</gene>
<feature type="domain" description="HD/PDEase" evidence="1">
    <location>
        <begin position="46"/>
        <end position="173"/>
    </location>
</feature>
<dbReference type="Proteomes" id="UP000470772">
    <property type="component" value="Unassembled WGS sequence"/>
</dbReference>
<keyword evidence="3" id="KW-1185">Reference proteome</keyword>
<dbReference type="SUPFAM" id="SSF109604">
    <property type="entry name" value="HD-domain/PDEase-like"/>
    <property type="match status" value="1"/>
</dbReference>
<dbReference type="GO" id="GO:0008832">
    <property type="term" value="F:dGTPase activity"/>
    <property type="evidence" value="ECO:0007669"/>
    <property type="project" value="TreeGrafter"/>
</dbReference>
<dbReference type="InterPro" id="IPR045509">
    <property type="entry name" value="HD_assoc_2"/>
</dbReference>
<comment type="caution">
    <text evidence="2">The sequence shown here is derived from an EMBL/GenBank/DDBJ whole genome shotgun (WGS) entry which is preliminary data.</text>
</comment>
<dbReference type="Pfam" id="PF01966">
    <property type="entry name" value="HD"/>
    <property type="match status" value="1"/>
</dbReference>
<protein>
    <submittedName>
        <fullName evidence="2">HD domain-containing protein</fullName>
    </submittedName>
</protein>
<dbReference type="GO" id="GO:0006203">
    <property type="term" value="P:dGTP catabolic process"/>
    <property type="evidence" value="ECO:0007669"/>
    <property type="project" value="TreeGrafter"/>
</dbReference>
<dbReference type="InterPro" id="IPR003607">
    <property type="entry name" value="HD/PDEase_dom"/>
</dbReference>
<dbReference type="InterPro" id="IPR006674">
    <property type="entry name" value="HD_domain"/>
</dbReference>
<dbReference type="CDD" id="cd00077">
    <property type="entry name" value="HDc"/>
    <property type="match status" value="1"/>
</dbReference>
<dbReference type="EMBL" id="WGGD01000005">
    <property type="protein sequence ID" value="MUN28771.1"/>
    <property type="molecule type" value="Genomic_DNA"/>
</dbReference>
<dbReference type="Pfam" id="PF19276">
    <property type="entry name" value="HD_assoc_2"/>
    <property type="match status" value="1"/>
</dbReference>
<dbReference type="SMART" id="SM00471">
    <property type="entry name" value="HDc"/>
    <property type="match status" value="1"/>
</dbReference>
<accession>A0A6A9QNL4</accession>
<sequence>MKRIFDDLHGYVSLNDLEVMILDHPLLQRLRRIKQTSLAFMVYPGAVNTRFSHTLGTLHITTILGGILEEKGILTHEETRKLRIASLLHDVGQFPFSHSIGGFFMSKNFSNSDFGDMLISSTDLKDILNNGGYPYREIKDILWGESPLRPIIDSDVDVDRMDYLLRDSKYSGVQLGNIDLQRLMDSVSYEQGKVDISEKGLYSAENFFIARLHMYQAVYYHKTILGYELLARKIYSDMIDECDVPGSPSELREIVESGNIFMWDDEWFHSRLYGCYYTTSNDVLKQKIWNLINRRGPKMVYDEPFSAANKYSLHSVLEKLESSNIPRSSIYPIEENISIIDKTRINFVKANGGKVAVDDVGFLLKSVPSRLSINRIYVDAPYSSRAREVIP</sequence>
<evidence type="ECO:0000259" key="1">
    <source>
        <dbReference type="SMART" id="SM00471"/>
    </source>
</evidence>
<dbReference type="Gene3D" id="1.10.3210.10">
    <property type="entry name" value="Hypothetical protein af1432"/>
    <property type="match status" value="1"/>
</dbReference>
<organism evidence="2 3">
    <name type="scientific">Sulfuracidifex metallicus DSM 6482 = JCM 9184</name>
    <dbReference type="NCBI Taxonomy" id="523847"/>
    <lineage>
        <taxon>Archaea</taxon>
        <taxon>Thermoproteota</taxon>
        <taxon>Thermoprotei</taxon>
        <taxon>Sulfolobales</taxon>
        <taxon>Sulfolobaceae</taxon>
        <taxon>Sulfuracidifex</taxon>
    </lineage>
</organism>
<dbReference type="PANTHER" id="PTHR11373">
    <property type="entry name" value="DEOXYNUCLEOSIDE TRIPHOSPHATE TRIPHOSPHOHYDROLASE"/>
    <property type="match status" value="1"/>
</dbReference>
<name>A0A6A9QNL4_SULME</name>
<dbReference type="RefSeq" id="WP_156016430.1">
    <property type="nucleotide sequence ID" value="NZ_WGGD01000005.1"/>
</dbReference>
<evidence type="ECO:0000313" key="2">
    <source>
        <dbReference type="EMBL" id="MUN28771.1"/>
    </source>
</evidence>
<dbReference type="PANTHER" id="PTHR11373:SF4">
    <property type="entry name" value="DEOXYNUCLEOSIDE TRIPHOSPHATE TRIPHOSPHOHYDROLASE SAMHD1"/>
    <property type="match status" value="1"/>
</dbReference>